<gene>
    <name evidence="2" type="ORF">AC244_16130</name>
</gene>
<protein>
    <recommendedName>
        <fullName evidence="1">DUF6950 domain-containing protein</fullName>
    </recommendedName>
</protein>
<reference evidence="3" key="1">
    <citation type="submission" date="2015-07" db="EMBL/GenBank/DDBJ databases">
        <title>Whole genome sequence of an Ensifer adhaerens strain isolated from a cave pool in the Wind Cave National Park.</title>
        <authorList>
            <person name="Eng W.W.H."/>
            <person name="Gan H.M."/>
            <person name="Barton H.A."/>
            <person name="Savka M.A."/>
        </authorList>
    </citation>
    <scope>NUCLEOTIDE SEQUENCE [LARGE SCALE GENOMIC DNA]</scope>
    <source>
        <strain evidence="3">SD006</strain>
    </source>
</reference>
<evidence type="ECO:0000313" key="2">
    <source>
        <dbReference type="EMBL" id="KOF17890.1"/>
    </source>
</evidence>
<dbReference type="OrthoDB" id="6586924at2"/>
<dbReference type="Proteomes" id="UP000037425">
    <property type="component" value="Unassembled WGS sequence"/>
</dbReference>
<sequence length="134" mass="14756">MERFRIGSATLERELSTPYAYGPADCFHLGCAMSDALHRTSLVEKYRGVYRSLKGAHIALRRRGFSSLVDFWSTELGQKPDGGASALYFDLVILRLADGAEHVGVCAGHRFITKTERGRADHGLSDVIATFHLG</sequence>
<evidence type="ECO:0000313" key="3">
    <source>
        <dbReference type="Proteomes" id="UP000037425"/>
    </source>
</evidence>
<dbReference type="Pfam" id="PF22262">
    <property type="entry name" value="DUF6950"/>
    <property type="match status" value="1"/>
</dbReference>
<accession>A0A0L8BTL5</accession>
<dbReference type="InterPro" id="IPR053802">
    <property type="entry name" value="DUF6950"/>
</dbReference>
<organism evidence="2 3">
    <name type="scientific">Ensifer adhaerens</name>
    <name type="common">Sinorhizobium morelense</name>
    <dbReference type="NCBI Taxonomy" id="106592"/>
    <lineage>
        <taxon>Bacteria</taxon>
        <taxon>Pseudomonadati</taxon>
        <taxon>Pseudomonadota</taxon>
        <taxon>Alphaproteobacteria</taxon>
        <taxon>Hyphomicrobiales</taxon>
        <taxon>Rhizobiaceae</taxon>
        <taxon>Sinorhizobium/Ensifer group</taxon>
        <taxon>Ensifer</taxon>
    </lineage>
</organism>
<evidence type="ECO:0000259" key="1">
    <source>
        <dbReference type="Pfam" id="PF22262"/>
    </source>
</evidence>
<proteinExistence type="predicted"/>
<name>A0A0L8BTL5_ENSAD</name>
<feature type="domain" description="DUF6950" evidence="1">
    <location>
        <begin position="8"/>
        <end position="132"/>
    </location>
</feature>
<dbReference type="AlphaFoldDB" id="A0A0L8BTL5"/>
<dbReference type="RefSeq" id="WP_053249815.1">
    <property type="nucleotide sequence ID" value="NZ_LGAP01000009.1"/>
</dbReference>
<dbReference type="EMBL" id="LGAP01000009">
    <property type="protein sequence ID" value="KOF17890.1"/>
    <property type="molecule type" value="Genomic_DNA"/>
</dbReference>
<dbReference type="PATRIC" id="fig|106592.7.peg.7541"/>
<comment type="caution">
    <text evidence="2">The sequence shown here is derived from an EMBL/GenBank/DDBJ whole genome shotgun (WGS) entry which is preliminary data.</text>
</comment>